<dbReference type="EMBL" id="BGPR01026547">
    <property type="protein sequence ID" value="GBN96358.1"/>
    <property type="molecule type" value="Genomic_DNA"/>
</dbReference>
<dbReference type="GO" id="GO:0003677">
    <property type="term" value="F:DNA binding"/>
    <property type="evidence" value="ECO:0007669"/>
    <property type="project" value="InterPro"/>
</dbReference>
<feature type="domain" description="Transposase Tc1-like" evidence="2">
    <location>
        <begin position="70"/>
        <end position="140"/>
    </location>
</feature>
<dbReference type="SUPFAM" id="SSF46689">
    <property type="entry name" value="Homeodomain-like"/>
    <property type="match status" value="1"/>
</dbReference>
<accession>A0A4Y2T6W3</accession>
<dbReference type="Gene3D" id="1.10.10.10">
    <property type="entry name" value="Winged helix-like DNA-binding domain superfamily/Winged helix DNA-binding domain"/>
    <property type="match status" value="1"/>
</dbReference>
<dbReference type="EMBL" id="BGPR01032961">
    <property type="protein sequence ID" value="GBO06704.1"/>
    <property type="molecule type" value="Genomic_DNA"/>
</dbReference>
<gene>
    <name evidence="5" type="ORF">AVEN_105260_1</name>
    <name evidence="4" type="ORF">AVEN_145518_1</name>
    <name evidence="6" type="ORF">AVEN_271570_1</name>
    <name evidence="3" type="ORF">AVEN_37697_1</name>
</gene>
<dbReference type="Proteomes" id="UP000499080">
    <property type="component" value="Unassembled WGS sequence"/>
</dbReference>
<keyword evidence="7" id="KW-1185">Reference proteome</keyword>
<evidence type="ECO:0000313" key="4">
    <source>
        <dbReference type="EMBL" id="GBN96384.1"/>
    </source>
</evidence>
<comment type="subcellular location">
    <subcellularLocation>
        <location evidence="1">Nucleus</location>
    </subcellularLocation>
</comment>
<dbReference type="InterPro" id="IPR009057">
    <property type="entry name" value="Homeodomain-like_sf"/>
</dbReference>
<dbReference type="EMBL" id="BGPR01026557">
    <property type="protein sequence ID" value="GBN96384.1"/>
    <property type="molecule type" value="Genomic_DNA"/>
</dbReference>
<evidence type="ECO:0000313" key="7">
    <source>
        <dbReference type="Proteomes" id="UP000499080"/>
    </source>
</evidence>
<reference evidence="3 7" key="1">
    <citation type="journal article" date="2019" name="Sci. Rep.">
        <title>Orb-weaving spider Araneus ventricosus genome elucidates the spidroin gene catalogue.</title>
        <authorList>
            <person name="Kono N."/>
            <person name="Nakamura H."/>
            <person name="Ohtoshi R."/>
            <person name="Moran D.A.P."/>
            <person name="Shinohara A."/>
            <person name="Yoshida Y."/>
            <person name="Fujiwara M."/>
            <person name="Mori M."/>
            <person name="Tomita M."/>
            <person name="Arakawa K."/>
        </authorList>
    </citation>
    <scope>NUCLEOTIDE SEQUENCE [LARGE SCALE GENOMIC DNA]</scope>
</reference>
<evidence type="ECO:0000313" key="5">
    <source>
        <dbReference type="EMBL" id="GBO06619.1"/>
    </source>
</evidence>
<dbReference type="GO" id="GO:0006313">
    <property type="term" value="P:DNA transposition"/>
    <property type="evidence" value="ECO:0007669"/>
    <property type="project" value="InterPro"/>
</dbReference>
<dbReference type="EMBL" id="BGPR01032903">
    <property type="protein sequence ID" value="GBO06619.1"/>
    <property type="molecule type" value="Genomic_DNA"/>
</dbReference>
<dbReference type="AlphaFoldDB" id="A0A4Y2T6W3"/>
<dbReference type="InterPro" id="IPR002492">
    <property type="entry name" value="Transposase_Tc1-like"/>
</dbReference>
<evidence type="ECO:0000313" key="6">
    <source>
        <dbReference type="EMBL" id="GBO06704.1"/>
    </source>
</evidence>
<evidence type="ECO:0000313" key="3">
    <source>
        <dbReference type="EMBL" id="GBN96358.1"/>
    </source>
</evidence>
<dbReference type="GO" id="GO:0015074">
    <property type="term" value="P:DNA integration"/>
    <property type="evidence" value="ECO:0007669"/>
    <property type="project" value="InterPro"/>
</dbReference>
<dbReference type="GO" id="GO:0005634">
    <property type="term" value="C:nucleus"/>
    <property type="evidence" value="ECO:0007669"/>
    <property type="project" value="UniProtKB-SubCell"/>
</dbReference>
<name>A0A4Y2T6W3_ARAVE</name>
<organism evidence="3 7">
    <name type="scientific">Araneus ventricosus</name>
    <name type="common">Orbweaver spider</name>
    <name type="synonym">Epeira ventricosa</name>
    <dbReference type="NCBI Taxonomy" id="182803"/>
    <lineage>
        <taxon>Eukaryota</taxon>
        <taxon>Metazoa</taxon>
        <taxon>Ecdysozoa</taxon>
        <taxon>Arthropoda</taxon>
        <taxon>Chelicerata</taxon>
        <taxon>Arachnida</taxon>
        <taxon>Araneae</taxon>
        <taxon>Araneomorphae</taxon>
        <taxon>Entelegynae</taxon>
        <taxon>Araneoidea</taxon>
        <taxon>Araneidae</taxon>
        <taxon>Araneus</taxon>
    </lineage>
</organism>
<evidence type="ECO:0000259" key="2">
    <source>
        <dbReference type="Pfam" id="PF01498"/>
    </source>
</evidence>
<dbReference type="Pfam" id="PF01498">
    <property type="entry name" value="HTH_Tnp_Tc3_2"/>
    <property type="match status" value="1"/>
</dbReference>
<sequence length="147" mass="16913">MNKTSDLDNFDRGQIIGARRMGHSISEIVRELGFSRSTVSSIPRIHGWWGKSSDVANRKGQLDLNERGVRRLGHIVRSQLSQTLAQITTQLHQGARRIVSKRTVKRSPHLLDFGIRRPTRVQLLNSRHRAARLAWTREHRRLNSRGL</sequence>
<proteinExistence type="predicted"/>
<dbReference type="InterPro" id="IPR036388">
    <property type="entry name" value="WH-like_DNA-bd_sf"/>
</dbReference>
<dbReference type="OrthoDB" id="6432984at2759"/>
<evidence type="ECO:0000256" key="1">
    <source>
        <dbReference type="ARBA" id="ARBA00004123"/>
    </source>
</evidence>
<comment type="caution">
    <text evidence="3">The sequence shown here is derived from an EMBL/GenBank/DDBJ whole genome shotgun (WGS) entry which is preliminary data.</text>
</comment>
<protein>
    <recommendedName>
        <fullName evidence="2">Transposase Tc1-like domain-containing protein</fullName>
    </recommendedName>
</protein>